<protein>
    <submittedName>
        <fullName evidence="1">Uncharacterized protein</fullName>
    </submittedName>
</protein>
<proteinExistence type="predicted"/>
<name>A0A8T1ILP1_9STRA</name>
<gene>
    <name evidence="1" type="ORF">PC129_g3736</name>
</gene>
<accession>A0A8T1ILP1</accession>
<comment type="caution">
    <text evidence="1">The sequence shown here is derived from an EMBL/GenBank/DDBJ whole genome shotgun (WGS) entry which is preliminary data.</text>
</comment>
<sequence length="83" mass="8970">MYDEVGALCAKSGTVIPAKTTKKLSVPFDPASRVAGRMHSSTSRKCSAWFSTSESPCSARLWTKISSTYVCAYALWGLNNCVT</sequence>
<dbReference type="EMBL" id="RCMV01000078">
    <property type="protein sequence ID" value="KAG3225659.1"/>
    <property type="molecule type" value="Genomic_DNA"/>
</dbReference>
<reference evidence="1" key="1">
    <citation type="submission" date="2018-05" db="EMBL/GenBank/DDBJ databases">
        <title>Effector identification in a new, highly contiguous assembly of the strawberry crown rot pathogen Phytophthora cactorum.</title>
        <authorList>
            <person name="Armitage A.D."/>
            <person name="Nellist C.F."/>
            <person name="Bates H."/>
            <person name="Vickerstaff R.J."/>
            <person name="Harrison R.J."/>
        </authorList>
    </citation>
    <scope>NUCLEOTIDE SEQUENCE</scope>
    <source>
        <strain evidence="1">P421</strain>
    </source>
</reference>
<evidence type="ECO:0000313" key="1">
    <source>
        <dbReference type="EMBL" id="KAG3225659.1"/>
    </source>
</evidence>
<organism evidence="1 2">
    <name type="scientific">Phytophthora cactorum</name>
    <dbReference type="NCBI Taxonomy" id="29920"/>
    <lineage>
        <taxon>Eukaryota</taxon>
        <taxon>Sar</taxon>
        <taxon>Stramenopiles</taxon>
        <taxon>Oomycota</taxon>
        <taxon>Peronosporomycetes</taxon>
        <taxon>Peronosporales</taxon>
        <taxon>Peronosporaceae</taxon>
        <taxon>Phytophthora</taxon>
    </lineage>
</organism>
<dbReference type="AlphaFoldDB" id="A0A8T1ILP1"/>
<dbReference type="Proteomes" id="UP000760860">
    <property type="component" value="Unassembled WGS sequence"/>
</dbReference>
<evidence type="ECO:0000313" key="2">
    <source>
        <dbReference type="Proteomes" id="UP000760860"/>
    </source>
</evidence>